<feature type="compositionally biased region" description="Polar residues" evidence="1">
    <location>
        <begin position="109"/>
        <end position="119"/>
    </location>
</feature>
<protein>
    <submittedName>
        <fullName evidence="2">Uncharacterized protein</fullName>
    </submittedName>
</protein>
<feature type="compositionally biased region" description="Low complexity" evidence="1">
    <location>
        <begin position="260"/>
        <end position="270"/>
    </location>
</feature>
<feature type="region of interest" description="Disordered" evidence="1">
    <location>
        <begin position="220"/>
        <end position="295"/>
    </location>
</feature>
<dbReference type="AlphaFoldDB" id="A0A2A5WEI9"/>
<dbReference type="EMBL" id="NTJZ01000003">
    <property type="protein sequence ID" value="PDH34546.1"/>
    <property type="molecule type" value="Genomic_DNA"/>
</dbReference>
<sequence>MPSSSSSSRSQANPSPSGSSSQRSQGAQSSSQAQANRDNPMPQTSSNFPQTSGQGSANSQSRGQGARDSSVPSSDSASQASGGGQQSAQQSQQGQDSPAGQQGRRSAPISGSGNASGDISDQGAGAQSGFPRKEQPGDNNGNRDISTGDLNSGQGGNSGSNGGLLGNPSGDYSLDTLPNNVLSGNSSMRTQNTGPMTSVERAKVLDERLRRGYETFDGFILSEREQAQNESNAAGSAQPGGEAGGGNTSAQPQTLPEAGAPSGVAVSRPSSSPPPPTETFPPPEDIPSGRDDDVVARQLREAAMSEPDLELREALWDEYRNYTGIGEGEEQ</sequence>
<evidence type="ECO:0000256" key="1">
    <source>
        <dbReference type="SAM" id="MobiDB-lite"/>
    </source>
</evidence>
<comment type="caution">
    <text evidence="2">The sequence shown here is derived from an EMBL/GenBank/DDBJ whole genome shotgun (WGS) entry which is preliminary data.</text>
</comment>
<evidence type="ECO:0000313" key="3">
    <source>
        <dbReference type="Proteomes" id="UP000219329"/>
    </source>
</evidence>
<reference evidence="2 3" key="1">
    <citation type="submission" date="2017-08" db="EMBL/GenBank/DDBJ databases">
        <title>Fine stratification of microbial communities through a metagenomic profile of the photic zone.</title>
        <authorList>
            <person name="Haro-Moreno J.M."/>
            <person name="Lopez-Perez M."/>
            <person name="De La Torre J."/>
            <person name="Picazo A."/>
            <person name="Camacho A."/>
            <person name="Rodriguez-Valera F."/>
        </authorList>
    </citation>
    <scope>NUCLEOTIDE SEQUENCE [LARGE SCALE GENOMIC DNA]</scope>
    <source>
        <strain evidence="2">MED-G28</strain>
    </source>
</reference>
<feature type="compositionally biased region" description="Polar residues" evidence="1">
    <location>
        <begin position="41"/>
        <end position="63"/>
    </location>
</feature>
<accession>A0A2A5WEI9</accession>
<feature type="compositionally biased region" description="Low complexity" evidence="1">
    <location>
        <begin position="69"/>
        <end position="103"/>
    </location>
</feature>
<organism evidence="2 3">
    <name type="scientific">OM182 bacterium MED-G28</name>
    <dbReference type="NCBI Taxonomy" id="1986256"/>
    <lineage>
        <taxon>Bacteria</taxon>
        <taxon>Pseudomonadati</taxon>
        <taxon>Pseudomonadota</taxon>
        <taxon>Gammaproteobacteria</taxon>
        <taxon>OMG group</taxon>
        <taxon>OM182 clade</taxon>
    </lineage>
</organism>
<feature type="compositionally biased region" description="Pro residues" evidence="1">
    <location>
        <begin position="271"/>
        <end position="285"/>
    </location>
</feature>
<feature type="compositionally biased region" description="Low complexity" evidence="1">
    <location>
        <begin position="1"/>
        <end position="36"/>
    </location>
</feature>
<gene>
    <name evidence="2" type="ORF">CNF02_04085</name>
</gene>
<dbReference type="Proteomes" id="UP000219329">
    <property type="component" value="Unassembled WGS sequence"/>
</dbReference>
<feature type="region of interest" description="Disordered" evidence="1">
    <location>
        <begin position="1"/>
        <end position="203"/>
    </location>
</feature>
<feature type="compositionally biased region" description="Gly residues" evidence="1">
    <location>
        <begin position="153"/>
        <end position="165"/>
    </location>
</feature>
<feature type="compositionally biased region" description="Polar residues" evidence="1">
    <location>
        <begin position="176"/>
        <end position="196"/>
    </location>
</feature>
<proteinExistence type="predicted"/>
<name>A0A2A5WEI9_9GAMM</name>
<evidence type="ECO:0000313" key="2">
    <source>
        <dbReference type="EMBL" id="PDH34546.1"/>
    </source>
</evidence>